<dbReference type="Gene3D" id="3.60.21.10">
    <property type="match status" value="1"/>
</dbReference>
<dbReference type="EMBL" id="PSNX01000011">
    <property type="protein sequence ID" value="PPE65793.1"/>
    <property type="molecule type" value="Genomic_DNA"/>
</dbReference>
<dbReference type="InterPro" id="IPR024173">
    <property type="entry name" value="Pesterase_MJ0037-like"/>
</dbReference>
<proteinExistence type="predicted"/>
<sequence length="218" mass="23429">MLSITLAGEQAVLLPEKALWLPEHGCLLVADVHLGKAASFRKRGVPVPRGSSSAALQGLSGLIERLAPHRLVFLGDFLHAAEAHNPATLEALSRWRDRHPGLDLVLVRGNHDDRAGDPPADLQVQCVDEPWPLGALALCHHPTPQGEAYVLAGHWHPCVSLQGRARDRLRLPCFWFSAQVGVLPAYGHFTGMHPIEPAAADRIYAVAAGEVVAVPTPG</sequence>
<organism evidence="2 3">
    <name type="scientific">Caldimonas caldifontis</name>
    <dbReference type="NCBI Taxonomy" id="1452508"/>
    <lineage>
        <taxon>Bacteria</taxon>
        <taxon>Pseudomonadati</taxon>
        <taxon>Pseudomonadota</taxon>
        <taxon>Betaproteobacteria</taxon>
        <taxon>Burkholderiales</taxon>
        <taxon>Sphaerotilaceae</taxon>
        <taxon>Caldimonas</taxon>
    </lineage>
</organism>
<dbReference type="InterPro" id="IPR026336">
    <property type="entry name" value="PdeM-like"/>
</dbReference>
<dbReference type="PANTHER" id="PTHR39323:SF1">
    <property type="entry name" value="BLR1149 PROTEIN"/>
    <property type="match status" value="1"/>
</dbReference>
<comment type="caution">
    <text evidence="2">The sequence shown here is derived from an EMBL/GenBank/DDBJ whole genome shotgun (WGS) entry which is preliminary data.</text>
</comment>
<dbReference type="PIRSF" id="PIRSF000887">
    <property type="entry name" value="Pesterase_MJ0037"/>
    <property type="match status" value="1"/>
</dbReference>
<keyword evidence="2" id="KW-0347">Helicase</keyword>
<keyword evidence="2" id="KW-0067">ATP-binding</keyword>
<dbReference type="Proteomes" id="UP000238605">
    <property type="component" value="Unassembled WGS sequence"/>
</dbReference>
<dbReference type="AlphaFoldDB" id="A0A2S5SSU8"/>
<dbReference type="PANTHER" id="PTHR39323">
    <property type="entry name" value="BLR1149 PROTEIN"/>
    <property type="match status" value="1"/>
</dbReference>
<keyword evidence="3" id="KW-1185">Reference proteome</keyword>
<reference evidence="2 3" key="1">
    <citation type="submission" date="2018-02" db="EMBL/GenBank/DDBJ databases">
        <title>Reclassifiation of [Polyangium] brachysporum DSM 7029 as Guopingzhaonella breviflexa gen. nov., sp. nov., a member of the family Comamonadaceae.</title>
        <authorList>
            <person name="Tang B."/>
        </authorList>
    </citation>
    <scope>NUCLEOTIDE SEQUENCE [LARGE SCALE GENOMIC DNA]</scope>
    <source>
        <strain evidence="2 3">BCRC 80649</strain>
    </source>
</reference>
<protein>
    <submittedName>
        <fullName evidence="2">DEAD/DEAH box helicase</fullName>
    </submittedName>
</protein>
<gene>
    <name evidence="2" type="ORF">C1704_12840</name>
</gene>
<accession>A0A2S5SSU8</accession>
<evidence type="ECO:0000313" key="3">
    <source>
        <dbReference type="Proteomes" id="UP000238605"/>
    </source>
</evidence>
<dbReference type="GO" id="GO:0016787">
    <property type="term" value="F:hydrolase activity"/>
    <property type="evidence" value="ECO:0007669"/>
    <property type="project" value="InterPro"/>
</dbReference>
<dbReference type="InterPro" id="IPR004843">
    <property type="entry name" value="Calcineurin-like_PHP"/>
</dbReference>
<keyword evidence="2" id="KW-0547">Nucleotide-binding</keyword>
<evidence type="ECO:0000259" key="1">
    <source>
        <dbReference type="Pfam" id="PF00149"/>
    </source>
</evidence>
<dbReference type="InterPro" id="IPR029052">
    <property type="entry name" value="Metallo-depent_PP-like"/>
</dbReference>
<name>A0A2S5SSU8_9BURK</name>
<dbReference type="SUPFAM" id="SSF56300">
    <property type="entry name" value="Metallo-dependent phosphatases"/>
    <property type="match status" value="1"/>
</dbReference>
<dbReference type="NCBIfam" id="TIGR04123">
    <property type="entry name" value="P_estr_lig_assc"/>
    <property type="match status" value="1"/>
</dbReference>
<keyword evidence="2" id="KW-0378">Hydrolase</keyword>
<dbReference type="GO" id="GO:0004386">
    <property type="term" value="F:helicase activity"/>
    <property type="evidence" value="ECO:0007669"/>
    <property type="project" value="UniProtKB-KW"/>
</dbReference>
<dbReference type="OrthoDB" id="9795838at2"/>
<dbReference type="RefSeq" id="WP_104303126.1">
    <property type="nucleotide sequence ID" value="NZ_PSNX01000011.1"/>
</dbReference>
<evidence type="ECO:0000313" key="2">
    <source>
        <dbReference type="EMBL" id="PPE65793.1"/>
    </source>
</evidence>
<feature type="domain" description="Calcineurin-like phosphoesterase" evidence="1">
    <location>
        <begin position="27"/>
        <end position="119"/>
    </location>
</feature>
<dbReference type="Pfam" id="PF00149">
    <property type="entry name" value="Metallophos"/>
    <property type="match status" value="1"/>
</dbReference>